<dbReference type="PANTHER" id="PTHR16052">
    <property type="entry name" value="TBCC DOMAIN-CONTAINING PROTEIN 1"/>
    <property type="match status" value="1"/>
</dbReference>
<proteinExistence type="inferred from homology"/>
<dbReference type="OMA" id="RCENCNI"/>
<name>G0UAD0_TRYVY</name>
<reference evidence="4" key="1">
    <citation type="journal article" date="2012" name="Proc. Natl. Acad. Sci. U.S.A.">
        <title>Antigenic diversity is generated by distinct evolutionary mechanisms in African trypanosome species.</title>
        <authorList>
            <person name="Jackson A.P."/>
            <person name="Berry A."/>
            <person name="Aslett M."/>
            <person name="Allison H.C."/>
            <person name="Burton P."/>
            <person name="Vavrova-Anderson J."/>
            <person name="Brown R."/>
            <person name="Browne H."/>
            <person name="Corton N."/>
            <person name="Hauser H."/>
            <person name="Gamble J."/>
            <person name="Gilderthorp R."/>
            <person name="Marcello L."/>
            <person name="McQuillan J."/>
            <person name="Otto T.D."/>
            <person name="Quail M.A."/>
            <person name="Sanders M.J."/>
            <person name="van Tonder A."/>
            <person name="Ginger M.L."/>
            <person name="Field M.C."/>
            <person name="Barry J.D."/>
            <person name="Hertz-Fowler C."/>
            <person name="Berriman M."/>
        </authorList>
    </citation>
    <scope>NUCLEOTIDE SEQUENCE</scope>
    <source>
        <strain evidence="4">Y486</strain>
    </source>
</reference>
<keyword evidence="2" id="KW-0175">Coiled coil</keyword>
<dbReference type="InterPro" id="IPR016098">
    <property type="entry name" value="CAP/MinC_C"/>
</dbReference>
<evidence type="ECO:0000313" key="4">
    <source>
        <dbReference type="EMBL" id="CCC52763.1"/>
    </source>
</evidence>
<comment type="similarity">
    <text evidence="1">Belongs to the TBCC family.</text>
</comment>
<dbReference type="InterPro" id="IPR012945">
    <property type="entry name" value="Tubulin-bd_cofactor_C_dom"/>
</dbReference>
<sequence>MSNKFHTAPFHGETEARQGEASPSAMLFGSNQVVFCINTVLFQNCGLLLDVPSDLTSTSLMKLRRECPNQTVISFATWIEIATNVLGLRGSVAHHIFDVVYALSSNSIVLPTPPAGSTSSIPTKSMAEYRHEANRALLKKMGGVVDEARWPNVAECRQVSLPALVIFLLAQMLLEHPPRAPPADIDPGHVMSSVRQHLHEYIMAVAVTRPGRLTVSDAQELRILLREFVNGVEQPFGTSIGFLWPRSEKTIDITILSQFIRPKIVMPSDLTSDTRLPPFSNNVSVKGLQNTIFIPSYPVVTCSNEKLSVSSSYTIEKCSQTSFYVTADLPHTRLSQLVNCTVALGPVGGILYIERCENCNITALCAAVVVSRCKNTKIFVCTNTPPVLCLSEKNETLENVRFAPYNSHYSTLEEHLASTGINPHLSLWNIGVPSRHILPPEEFTPLCFPIAPHASAVVTTRTNPCPLPPQYADALERRVQRFQETSRQLQSAYQRLEAEGRKELADDLRGKVHTLFVEWLRRIGQERVLVGLLRKSASGQS</sequence>
<dbReference type="Gene3D" id="2.160.20.70">
    <property type="match status" value="1"/>
</dbReference>
<dbReference type="PROSITE" id="PS51329">
    <property type="entry name" value="C_CAP_COFACTOR_C"/>
    <property type="match status" value="1"/>
</dbReference>
<protein>
    <submittedName>
        <fullName evidence="4">Putative tubulin binding cofactor c</fullName>
    </submittedName>
</protein>
<dbReference type="InterPro" id="IPR039589">
    <property type="entry name" value="TBCC1"/>
</dbReference>
<dbReference type="PANTHER" id="PTHR16052:SF0">
    <property type="entry name" value="TBCC DOMAIN-CONTAINING PROTEIN 1"/>
    <property type="match status" value="1"/>
</dbReference>
<dbReference type="Pfam" id="PF07986">
    <property type="entry name" value="TBCC"/>
    <property type="match status" value="1"/>
</dbReference>
<gene>
    <name evidence="4" type="ORF">TVY486_1102480</name>
</gene>
<evidence type="ECO:0000256" key="1">
    <source>
        <dbReference type="ARBA" id="ARBA00008848"/>
    </source>
</evidence>
<evidence type="ECO:0000259" key="3">
    <source>
        <dbReference type="PROSITE" id="PS51329"/>
    </source>
</evidence>
<dbReference type="EMBL" id="HE573027">
    <property type="protein sequence ID" value="CCC52763.1"/>
    <property type="molecule type" value="Genomic_DNA"/>
</dbReference>
<evidence type="ECO:0000256" key="2">
    <source>
        <dbReference type="SAM" id="Coils"/>
    </source>
</evidence>
<dbReference type="InterPro" id="IPR017901">
    <property type="entry name" value="C-CAP_CF_C-like"/>
</dbReference>
<dbReference type="VEuPathDB" id="TriTrypDB:TvY486_1102480"/>
<dbReference type="AlphaFoldDB" id="G0UAD0"/>
<organism evidence="4">
    <name type="scientific">Trypanosoma vivax (strain Y486)</name>
    <dbReference type="NCBI Taxonomy" id="1055687"/>
    <lineage>
        <taxon>Eukaryota</taxon>
        <taxon>Discoba</taxon>
        <taxon>Euglenozoa</taxon>
        <taxon>Kinetoplastea</taxon>
        <taxon>Metakinetoplastina</taxon>
        <taxon>Trypanosomatida</taxon>
        <taxon>Trypanosomatidae</taxon>
        <taxon>Trypanosoma</taxon>
        <taxon>Duttonella</taxon>
    </lineage>
</organism>
<accession>G0UAD0</accession>
<feature type="domain" description="C-CAP/cofactor C-like" evidence="3">
    <location>
        <begin position="267"/>
        <end position="423"/>
    </location>
</feature>
<feature type="coiled-coil region" evidence="2">
    <location>
        <begin position="472"/>
        <end position="499"/>
    </location>
</feature>